<protein>
    <submittedName>
        <fullName evidence="1">Uncharacterized protein MANES_03G114800</fullName>
    </submittedName>
</protein>
<accession>A0A2P2KJJ8</accession>
<proteinExistence type="predicted"/>
<dbReference type="EMBL" id="GGEC01025419">
    <property type="protein sequence ID" value="MBX05903.1"/>
    <property type="molecule type" value="Transcribed_RNA"/>
</dbReference>
<sequence length="9" mass="1024">MSRCKASEL</sequence>
<evidence type="ECO:0000313" key="1">
    <source>
        <dbReference type="EMBL" id="MBX05903.1"/>
    </source>
</evidence>
<organism evidence="1">
    <name type="scientific">Rhizophora mucronata</name>
    <name type="common">Asiatic mangrove</name>
    <dbReference type="NCBI Taxonomy" id="61149"/>
    <lineage>
        <taxon>Eukaryota</taxon>
        <taxon>Viridiplantae</taxon>
        <taxon>Streptophyta</taxon>
        <taxon>Embryophyta</taxon>
        <taxon>Tracheophyta</taxon>
        <taxon>Spermatophyta</taxon>
        <taxon>Magnoliopsida</taxon>
        <taxon>eudicotyledons</taxon>
        <taxon>Gunneridae</taxon>
        <taxon>Pentapetalae</taxon>
        <taxon>rosids</taxon>
        <taxon>fabids</taxon>
        <taxon>Malpighiales</taxon>
        <taxon>Rhizophoraceae</taxon>
        <taxon>Rhizophora</taxon>
    </lineage>
</organism>
<reference evidence="1" key="1">
    <citation type="submission" date="2018-02" db="EMBL/GenBank/DDBJ databases">
        <title>Rhizophora mucronata_Transcriptome.</title>
        <authorList>
            <person name="Meera S.P."/>
            <person name="Sreeshan A."/>
            <person name="Augustine A."/>
        </authorList>
    </citation>
    <scope>NUCLEOTIDE SEQUENCE</scope>
    <source>
        <tissue evidence="1">Leaf</tissue>
    </source>
</reference>
<name>A0A2P2KJJ8_RHIMU</name>